<keyword evidence="2" id="KW-1133">Transmembrane helix</keyword>
<organism evidence="3 4">
    <name type="scientific">Halomarina salina</name>
    <dbReference type="NCBI Taxonomy" id="1872699"/>
    <lineage>
        <taxon>Archaea</taxon>
        <taxon>Methanobacteriati</taxon>
        <taxon>Methanobacteriota</taxon>
        <taxon>Stenosarchaea group</taxon>
        <taxon>Halobacteria</taxon>
        <taxon>Halobacteriales</taxon>
        <taxon>Natronomonadaceae</taxon>
        <taxon>Halomarina</taxon>
    </lineage>
</organism>
<sequence length="258" mass="28930">MAFSAGVLQAVFPLDPVATIFAALTASILTLVGSNWFTERRRTRTQQEDREKLRTALLGELSTGFNRVTTVYDSHLEAIGSLSAEEIAHLVSYYTSTKSYFNLKSFLYEVRLEFEDAPDGGKKAFLAKKLDNNRSRLTYLHDTSHDSQRRAIAALLQNVSSDYFRYTMLRQEQRERQSNPRRRDIPDEQYLLGGTVFIDASRIVMLGEGYQTDEGSAGDSTSIPLGTEDDAHTGFSSEDDGTGGSRFEEYGYDSEPDP</sequence>
<protein>
    <submittedName>
        <fullName evidence="3">Uncharacterized protein</fullName>
    </submittedName>
</protein>
<keyword evidence="2" id="KW-0812">Transmembrane</keyword>
<dbReference type="AlphaFoldDB" id="A0ABD5RKJ9"/>
<feature type="transmembrane region" description="Helical" evidence="2">
    <location>
        <begin position="17"/>
        <end position="37"/>
    </location>
</feature>
<proteinExistence type="predicted"/>
<gene>
    <name evidence="3" type="ORF">ACFPYI_05220</name>
</gene>
<keyword evidence="4" id="KW-1185">Reference proteome</keyword>
<evidence type="ECO:0000313" key="4">
    <source>
        <dbReference type="Proteomes" id="UP001596099"/>
    </source>
</evidence>
<feature type="region of interest" description="Disordered" evidence="1">
    <location>
        <begin position="211"/>
        <end position="258"/>
    </location>
</feature>
<evidence type="ECO:0000313" key="3">
    <source>
        <dbReference type="EMBL" id="MFC5970729.1"/>
    </source>
</evidence>
<evidence type="ECO:0000256" key="1">
    <source>
        <dbReference type="SAM" id="MobiDB-lite"/>
    </source>
</evidence>
<dbReference type="EMBL" id="JBHSQH010000001">
    <property type="protein sequence ID" value="MFC5970729.1"/>
    <property type="molecule type" value="Genomic_DNA"/>
</dbReference>
<dbReference type="Proteomes" id="UP001596099">
    <property type="component" value="Unassembled WGS sequence"/>
</dbReference>
<accession>A0ABD5RKJ9</accession>
<keyword evidence="2" id="KW-0472">Membrane</keyword>
<evidence type="ECO:0000256" key="2">
    <source>
        <dbReference type="SAM" id="Phobius"/>
    </source>
</evidence>
<name>A0ABD5RKJ9_9EURY</name>
<reference evidence="3 4" key="1">
    <citation type="journal article" date="2019" name="Int. J. Syst. Evol. Microbiol.">
        <title>The Global Catalogue of Microorganisms (GCM) 10K type strain sequencing project: providing services to taxonomists for standard genome sequencing and annotation.</title>
        <authorList>
            <consortium name="The Broad Institute Genomics Platform"/>
            <consortium name="The Broad Institute Genome Sequencing Center for Infectious Disease"/>
            <person name="Wu L."/>
            <person name="Ma J."/>
        </authorList>
    </citation>
    <scope>NUCLEOTIDE SEQUENCE [LARGE SCALE GENOMIC DNA]</scope>
    <source>
        <strain evidence="3 4">CGMCC 1.12543</strain>
    </source>
</reference>
<comment type="caution">
    <text evidence="3">The sequence shown here is derived from an EMBL/GenBank/DDBJ whole genome shotgun (WGS) entry which is preliminary data.</text>
</comment>
<dbReference type="RefSeq" id="WP_247413653.1">
    <property type="nucleotide sequence ID" value="NZ_JALLGW010000001.1"/>
</dbReference>